<protein>
    <submittedName>
        <fullName evidence="6">ShKT domain-containing protein</fullName>
    </submittedName>
</protein>
<gene>
    <name evidence="3" type="ORF">DME_LOCUS5309</name>
</gene>
<dbReference type="Proteomes" id="UP000274756">
    <property type="component" value="Unassembled WGS sequence"/>
</dbReference>
<name>A0A0N4U2N0_DRAME</name>
<keyword evidence="2" id="KW-0732">Signal</keyword>
<evidence type="ECO:0000256" key="1">
    <source>
        <dbReference type="SAM" id="MobiDB-lite"/>
    </source>
</evidence>
<evidence type="ECO:0000313" key="6">
    <source>
        <dbReference type="WBParaSite" id="DME_0000094901-mRNA-1"/>
    </source>
</evidence>
<sequence>MIGIFLLFASTYYGNALNCTQYKYATNSSSCTEDCESDLCYIAVNSEKSETMAAGCVETGEMPLEMFNEKNLCQKKDTFVVCICTTFDRCNTLEEILNGAFQEVYASFLTENYQFLPISSSTDDELINMTEANSCANRLAIAFTGNYENATNNGDFLYQIIDNGTNGIIEGKKIPKSGPSFLAIDAAASNDPTAGNNDSLNGDVKMGKNSLIAEEKSAKRE</sequence>
<evidence type="ECO:0000313" key="3">
    <source>
        <dbReference type="EMBL" id="VDN55336.1"/>
    </source>
</evidence>
<proteinExistence type="predicted"/>
<feature type="signal peptide" evidence="2">
    <location>
        <begin position="1"/>
        <end position="16"/>
    </location>
</feature>
<accession>A0A0N4U2N0</accession>
<dbReference type="WBParaSite" id="DME_0000094901-mRNA-1">
    <property type="protein sequence ID" value="DME_0000094901-mRNA-1"/>
    <property type="gene ID" value="DME_0000094901"/>
</dbReference>
<feature type="region of interest" description="Disordered" evidence="1">
    <location>
        <begin position="191"/>
        <end position="221"/>
    </location>
</feature>
<dbReference type="OrthoDB" id="5843041at2759"/>
<evidence type="ECO:0000313" key="5">
    <source>
        <dbReference type="Proteomes" id="UP000274756"/>
    </source>
</evidence>
<organism evidence="4 6">
    <name type="scientific">Dracunculus medinensis</name>
    <name type="common">Guinea worm</name>
    <dbReference type="NCBI Taxonomy" id="318479"/>
    <lineage>
        <taxon>Eukaryota</taxon>
        <taxon>Metazoa</taxon>
        <taxon>Ecdysozoa</taxon>
        <taxon>Nematoda</taxon>
        <taxon>Chromadorea</taxon>
        <taxon>Rhabditida</taxon>
        <taxon>Spirurina</taxon>
        <taxon>Dracunculoidea</taxon>
        <taxon>Dracunculidae</taxon>
        <taxon>Dracunculus</taxon>
    </lineage>
</organism>
<dbReference type="AlphaFoldDB" id="A0A0N4U2N0"/>
<feature type="compositionally biased region" description="Polar residues" evidence="1">
    <location>
        <begin position="191"/>
        <end position="200"/>
    </location>
</feature>
<keyword evidence="5" id="KW-1185">Reference proteome</keyword>
<dbReference type="EMBL" id="UYYG01001152">
    <property type="protein sequence ID" value="VDN55336.1"/>
    <property type="molecule type" value="Genomic_DNA"/>
</dbReference>
<dbReference type="Proteomes" id="UP000038040">
    <property type="component" value="Unplaced"/>
</dbReference>
<reference evidence="6" key="1">
    <citation type="submission" date="2016-04" db="UniProtKB">
        <authorList>
            <consortium name="WormBaseParasite"/>
        </authorList>
    </citation>
    <scope>IDENTIFICATION</scope>
</reference>
<reference evidence="3 5" key="2">
    <citation type="submission" date="2018-11" db="EMBL/GenBank/DDBJ databases">
        <authorList>
            <consortium name="Pathogen Informatics"/>
        </authorList>
    </citation>
    <scope>NUCLEOTIDE SEQUENCE [LARGE SCALE GENOMIC DNA]</scope>
</reference>
<feature type="chain" id="PRO_5041042216" evidence="2">
    <location>
        <begin position="17"/>
        <end position="221"/>
    </location>
</feature>
<evidence type="ECO:0000313" key="4">
    <source>
        <dbReference type="Proteomes" id="UP000038040"/>
    </source>
</evidence>
<evidence type="ECO:0000256" key="2">
    <source>
        <dbReference type="SAM" id="SignalP"/>
    </source>
</evidence>